<feature type="region of interest" description="Disordered" evidence="2">
    <location>
        <begin position="1542"/>
        <end position="1602"/>
    </location>
</feature>
<evidence type="ECO:0000259" key="5">
    <source>
        <dbReference type="Pfam" id="PF06459"/>
    </source>
</evidence>
<evidence type="ECO:0000256" key="1">
    <source>
        <dbReference type="SAM" id="Coils"/>
    </source>
</evidence>
<dbReference type="GO" id="GO:0030018">
    <property type="term" value="C:Z disc"/>
    <property type="evidence" value="ECO:0007669"/>
    <property type="project" value="TreeGrafter"/>
</dbReference>
<keyword evidence="3" id="KW-0472">Membrane</keyword>
<dbReference type="GO" id="GO:0034704">
    <property type="term" value="C:calcium channel complex"/>
    <property type="evidence" value="ECO:0007669"/>
    <property type="project" value="TreeGrafter"/>
</dbReference>
<dbReference type="PANTHER" id="PTHR46399:SF9">
    <property type="entry name" value="RYANODINE RECEPTOR 3"/>
    <property type="match status" value="1"/>
</dbReference>
<evidence type="ECO:0000256" key="2">
    <source>
        <dbReference type="SAM" id="MobiDB-lite"/>
    </source>
</evidence>
<dbReference type="PANTHER" id="PTHR46399">
    <property type="entry name" value="B30.2/SPRY DOMAIN-CONTAINING PROTEIN"/>
    <property type="match status" value="1"/>
</dbReference>
<organism evidence="7 8">
    <name type="scientific">Dissostichus mawsoni</name>
    <name type="common">Antarctic cod</name>
    <dbReference type="NCBI Taxonomy" id="36200"/>
    <lineage>
        <taxon>Eukaryota</taxon>
        <taxon>Metazoa</taxon>
        <taxon>Chordata</taxon>
        <taxon>Craniata</taxon>
        <taxon>Vertebrata</taxon>
        <taxon>Euteleostomi</taxon>
        <taxon>Actinopterygii</taxon>
        <taxon>Neopterygii</taxon>
        <taxon>Teleostei</taxon>
        <taxon>Neoteleostei</taxon>
        <taxon>Acanthomorphata</taxon>
        <taxon>Eupercaria</taxon>
        <taxon>Perciformes</taxon>
        <taxon>Notothenioidei</taxon>
        <taxon>Nototheniidae</taxon>
        <taxon>Dissostichus</taxon>
    </lineage>
</organism>
<feature type="domain" description="Ryanodine Receptor TM 4-6" evidence="5">
    <location>
        <begin position="1550"/>
        <end position="1673"/>
    </location>
</feature>
<feature type="coiled-coil region" evidence="1">
    <location>
        <begin position="927"/>
        <end position="954"/>
    </location>
</feature>
<dbReference type="GO" id="GO:0006874">
    <property type="term" value="P:intracellular calcium ion homeostasis"/>
    <property type="evidence" value="ECO:0007669"/>
    <property type="project" value="InterPro"/>
</dbReference>
<dbReference type="InterPro" id="IPR003032">
    <property type="entry name" value="Ryanodine_rcpt"/>
</dbReference>
<evidence type="ECO:0008006" key="9">
    <source>
        <dbReference type="Google" id="ProtNLM"/>
    </source>
</evidence>
<dbReference type="GO" id="GO:0005219">
    <property type="term" value="F:ryanodine-sensitive calcium-release channel activity"/>
    <property type="evidence" value="ECO:0007669"/>
    <property type="project" value="InterPro"/>
</dbReference>
<evidence type="ECO:0000259" key="4">
    <source>
        <dbReference type="Pfam" id="PF02026"/>
    </source>
</evidence>
<dbReference type="InterPro" id="IPR015925">
    <property type="entry name" value="Ryanodine_IP3_receptor"/>
</dbReference>
<keyword evidence="1" id="KW-0175">Coiled coil</keyword>
<dbReference type="GO" id="GO:0006941">
    <property type="term" value="P:striated muscle contraction"/>
    <property type="evidence" value="ECO:0007669"/>
    <property type="project" value="TreeGrafter"/>
</dbReference>
<keyword evidence="3" id="KW-0812">Transmembrane</keyword>
<evidence type="ECO:0000313" key="7">
    <source>
        <dbReference type="EMBL" id="KAF3850105.1"/>
    </source>
</evidence>
<dbReference type="InterPro" id="IPR009460">
    <property type="entry name" value="Ryanrecept_TM4-6"/>
</dbReference>
<feature type="transmembrane region" description="Helical" evidence="3">
    <location>
        <begin position="1632"/>
        <end position="1650"/>
    </location>
</feature>
<feature type="region of interest" description="Disordered" evidence="2">
    <location>
        <begin position="814"/>
        <end position="838"/>
    </location>
</feature>
<feature type="transmembrane region" description="Helical" evidence="3">
    <location>
        <begin position="1605"/>
        <end position="1626"/>
    </location>
</feature>
<dbReference type="OrthoDB" id="300855at2759"/>
<dbReference type="Gene3D" id="1.10.490.160">
    <property type="match status" value="1"/>
</dbReference>
<feature type="transmembrane region" description="Helical" evidence="3">
    <location>
        <begin position="1775"/>
        <end position="1801"/>
    </location>
</feature>
<evidence type="ECO:0000256" key="3">
    <source>
        <dbReference type="SAM" id="Phobius"/>
    </source>
</evidence>
<sequence>MVEVVAENYHNIWSKKKKSELVSKGGGSHPLLVPYDTLTAKEKYRDREKAQELFKFLQISGYAIMRDQKDVGQDSSSMEKRFTYKLLKTLLKYVDSAQEFIAHLEAMATSGKTDKSPHDQEIKFFAKQEPEQLRLCLQQREGDAHQVLWLRSDSAMMVSCLHILSQTVDTRTVMKSGSELVKASFKTFFENAAEDLEKLVEMLKLGKFMQSRAQLKSVTQSINYVTVALLPILTALFEHITTYEFGVDLLLNDVQLSCYRILACVYCLGTGKNVFVEKHLPALGESLATLVAAMPVAFLEPQLNAHNPMSVFNTKTPRERAILSMPDTVMEMCPEMPRLEGLLKDVSDVSESGARYSDMPQVIEVILPMLCNYLSYWWEKGPENSSSDAQCCTMVTSEHLSIILANILKILNNNLGIDDAPWMKRIAVYSQPIICKAGAHLLRTHFLPTLEKLRNKTVKVVGEEELLKADSKGDTQEAELLILDEFALLCRDLYAFYPMLIRYVDNNRSRWLKEPDADSTELFRMVAEIFILWCKSHNFKREEQNFVVQNEINNLGFLTGEGKAKMSKRGFTTRYEDIYHSWVIVRRRPGEETQAAPRRVLLVQTSLIVAALKKLLPIGLNMCTPGDQELISLAKIRYSLKETDDEVKEHLRLNFHLQDKCEDPAVQWQMNLYKDVVVKSEEPANLEHTVDRVQSISAAVFHLEQVEQPLRNKKLVYHKLLSKQRKRAVVACFRMAPLYNLPRHRAINFFIPAYQRLWIEAEEYSFEEKLVQDLAVSTGLALPLPHVPCVGPPLPVLSAECFFSSAPVEPWERARVGTSPKAPRGGPRSRRAKASKLRSVRGQRLHDQLRRHRASSGAHSCRKAGFAFLTAVKTPMKIVEEEEEEVAEVQPDPLHQLILHFSHNALTERSYLEEDPLYIAYADMMAKSCAEDDEEEEEEEVEGKEKTFEEKEMEKQKILYQQMRLHARGAAEMVLQMISASKGRLGPMVTCTLKLGISILNGGNVQVQQNFLRTQTGNTTTVNIIISTVDYLLRLQESISDFYWYYSGKDVMDETGRLNFSKALSVAKQIFNSLTEYIQGPCIGNQQSLAHSRLWDAVVGFLHVFANMQMKLSQDASQIELLKELMDLQKDMVVMLLSLLEGNVVNGMIGKQMVDTLVESSSNVEMILKFFDMFLKLKDLTSSDTFKENDPEFKGIISKKEFQKSMESQMQYSQSEIEFLLSCAEADENDMFNYIDFVERFHEPAKDIGFNVAVLLTNLSEHMPHDSRLATFLDLAGSVLSYFEPYLGRIEIMGSAKRIERVYFEISESSREQWEKPQVKESKRQFIFDVVNEGTESEKMEMFVNFCEDTIFEMQLASQISEPDVVEQPEEEEEDDAHSLLDELGGDEEGALESASAFTTACRSVKKKISNVRQTLSIKNLSKQFKKIKKLGIKEIITGFFSFFWMLFTGFFKGIYGLIFGFFHVIWSSMFGGGLVEGAKNIKVTDILGNMPDPTQFGIHGDAIEGEKVEAIESSGGLETAMAPAGDTTEVDSMLEMLSAPKKEGGKHKAAAKPVEAPENEPEKADSENQEKEDKPKKEEVEVKEPVAEEKPKAKASTPKDASPSFMLSIFAFLKIFVTKMLNLLARNFYNVRFLALFVCFAINFILLFYKVTGEAEVDEEETWDGDEDNDEENTFFDMDEFVPLVVFKREKEIARKLEFDGLYITEQPSDEDIKGQWDRLVINTRESFPSNYWDKFIKRKVINKYGDMYGAERIAELLGLDKSALDFDPTVETYFLYLIWYSTMSIFGHFNNFFFAAHLLDIAMVFKSLQTILSSVTHNGKQLMLTVGLLAVVVYLYTVVAFNFFRKFYNGGMRTSPT</sequence>
<dbReference type="GO" id="GO:0033017">
    <property type="term" value="C:sarcoplasmic reticulum membrane"/>
    <property type="evidence" value="ECO:0007669"/>
    <property type="project" value="TreeGrafter"/>
</dbReference>
<evidence type="ECO:0000259" key="6">
    <source>
        <dbReference type="Pfam" id="PF08454"/>
    </source>
</evidence>
<dbReference type="Pfam" id="PF02026">
    <property type="entry name" value="RyR"/>
    <property type="match status" value="1"/>
</dbReference>
<feature type="domain" description="RyR/IP3R Homology associated" evidence="6">
    <location>
        <begin position="1003"/>
        <end position="1101"/>
    </location>
</feature>
<dbReference type="Pfam" id="PF06459">
    <property type="entry name" value="RR_TM4-6"/>
    <property type="match status" value="1"/>
</dbReference>
<dbReference type="InterPro" id="IPR013662">
    <property type="entry name" value="RIH_assoc-dom"/>
</dbReference>
<name>A0A7J5YKX8_DISMA</name>
<evidence type="ECO:0000313" key="8">
    <source>
        <dbReference type="Proteomes" id="UP000518266"/>
    </source>
</evidence>
<dbReference type="Pfam" id="PF08454">
    <property type="entry name" value="RIH_assoc"/>
    <property type="match status" value="1"/>
</dbReference>
<proteinExistence type="predicted"/>
<keyword evidence="3" id="KW-1133">Transmembrane helix</keyword>
<accession>A0A7J5YKX8</accession>
<feature type="compositionally biased region" description="Basic residues" evidence="2">
    <location>
        <begin position="827"/>
        <end position="838"/>
    </location>
</feature>
<dbReference type="FunFam" id="1.10.238.10:FF:000040">
    <property type="entry name" value="Ryanodine receptor 2"/>
    <property type="match status" value="1"/>
</dbReference>
<dbReference type="EMBL" id="JAAKFY010000011">
    <property type="protein sequence ID" value="KAF3850105.1"/>
    <property type="molecule type" value="Genomic_DNA"/>
</dbReference>
<keyword evidence="8" id="KW-1185">Reference proteome</keyword>
<reference evidence="7 8" key="1">
    <citation type="submission" date="2020-03" db="EMBL/GenBank/DDBJ databases">
        <title>Dissostichus mawsoni Genome sequencing and assembly.</title>
        <authorList>
            <person name="Park H."/>
        </authorList>
    </citation>
    <scope>NUCLEOTIDE SEQUENCE [LARGE SCALE GENOMIC DNA]</scope>
    <source>
        <strain evidence="7">DM0001</strain>
        <tissue evidence="7">Muscle</tissue>
    </source>
</reference>
<dbReference type="GO" id="GO:0014808">
    <property type="term" value="P:release of sequestered calcium ion into cytosol by sarcoplasmic reticulum"/>
    <property type="evidence" value="ECO:0007669"/>
    <property type="project" value="TreeGrafter"/>
</dbReference>
<comment type="caution">
    <text evidence="7">The sequence shown here is derived from an EMBL/GenBank/DDBJ whole genome shotgun (WGS) entry which is preliminary data.</text>
</comment>
<feature type="transmembrane region" description="Helical" evidence="3">
    <location>
        <begin position="1824"/>
        <end position="1846"/>
    </location>
</feature>
<dbReference type="Proteomes" id="UP000518266">
    <property type="component" value="Unassembled WGS sequence"/>
</dbReference>
<dbReference type="InterPro" id="IPR011992">
    <property type="entry name" value="EF-hand-dom_pair"/>
</dbReference>
<gene>
    <name evidence="7" type="ORF">F7725_019824</name>
</gene>
<feature type="domain" description="Ryanodine receptor Ryr" evidence="4">
    <location>
        <begin position="1"/>
        <end position="65"/>
    </location>
</feature>
<feature type="compositionally biased region" description="Basic and acidic residues" evidence="2">
    <location>
        <begin position="1561"/>
        <end position="1593"/>
    </location>
</feature>
<dbReference type="GO" id="GO:0005790">
    <property type="term" value="C:smooth endoplasmic reticulum"/>
    <property type="evidence" value="ECO:0007669"/>
    <property type="project" value="TreeGrafter"/>
</dbReference>
<protein>
    <recommendedName>
        <fullName evidence="9">Ryanodine receptor 3</fullName>
    </recommendedName>
</protein>
<dbReference type="SUPFAM" id="SSF47473">
    <property type="entry name" value="EF-hand"/>
    <property type="match status" value="1"/>
</dbReference>
<dbReference type="GO" id="GO:0042383">
    <property type="term" value="C:sarcolemma"/>
    <property type="evidence" value="ECO:0007669"/>
    <property type="project" value="TreeGrafter"/>
</dbReference>